<comment type="subcellular location">
    <subcellularLocation>
        <location evidence="1">Nucleus</location>
    </subcellularLocation>
</comment>
<dbReference type="SUPFAM" id="SSF57667">
    <property type="entry name" value="beta-beta-alpha zinc fingers"/>
    <property type="match status" value="1"/>
</dbReference>
<dbReference type="Pfam" id="PF05699">
    <property type="entry name" value="Dimer_Tnp_hAT"/>
    <property type="match status" value="1"/>
</dbReference>
<proteinExistence type="predicted"/>
<dbReference type="SUPFAM" id="SSF140996">
    <property type="entry name" value="Hermes dimerisation domain"/>
    <property type="match status" value="1"/>
</dbReference>
<dbReference type="InterPro" id="IPR008906">
    <property type="entry name" value="HATC_C_dom"/>
</dbReference>
<keyword evidence="7" id="KW-0804">Transcription</keyword>
<dbReference type="GO" id="GO:0008270">
    <property type="term" value="F:zinc ion binding"/>
    <property type="evidence" value="ECO:0007669"/>
    <property type="project" value="UniProtKB-KW"/>
</dbReference>
<evidence type="ECO:0000256" key="4">
    <source>
        <dbReference type="ARBA" id="ARBA00022833"/>
    </source>
</evidence>
<reference evidence="12" key="1">
    <citation type="journal article" date="2023" name="Front. Mar. Sci.">
        <title>A new Merluccius polli reference genome to investigate the effects of global change in West African waters.</title>
        <authorList>
            <person name="Mateo J.L."/>
            <person name="Blanco-Fernandez C."/>
            <person name="Garcia-Vazquez E."/>
            <person name="Machado-Schiaffino G."/>
        </authorList>
    </citation>
    <scope>NUCLEOTIDE SEQUENCE</scope>
    <source>
        <strain evidence="12">C29</strain>
        <tissue evidence="12">Fin</tissue>
    </source>
</reference>
<evidence type="ECO:0000256" key="6">
    <source>
        <dbReference type="ARBA" id="ARBA00023125"/>
    </source>
</evidence>
<evidence type="ECO:0000313" key="12">
    <source>
        <dbReference type="EMBL" id="KAK0134861.1"/>
    </source>
</evidence>
<evidence type="ECO:0000256" key="1">
    <source>
        <dbReference type="ARBA" id="ARBA00004123"/>
    </source>
</evidence>
<gene>
    <name evidence="12" type="primary">ZBED1_183</name>
    <name evidence="12" type="ORF">N1851_029421</name>
</gene>
<dbReference type="PROSITE" id="PS50808">
    <property type="entry name" value="ZF_BED"/>
    <property type="match status" value="1"/>
</dbReference>
<keyword evidence="4" id="KW-0862">Zinc</keyword>
<dbReference type="SMART" id="SM00614">
    <property type="entry name" value="ZnF_BED"/>
    <property type="match status" value="1"/>
</dbReference>
<dbReference type="GO" id="GO:0046983">
    <property type="term" value="F:protein dimerization activity"/>
    <property type="evidence" value="ECO:0007669"/>
    <property type="project" value="InterPro"/>
</dbReference>
<evidence type="ECO:0000256" key="5">
    <source>
        <dbReference type="ARBA" id="ARBA00023015"/>
    </source>
</evidence>
<feature type="region of interest" description="Disordered" evidence="10">
    <location>
        <begin position="498"/>
        <end position="529"/>
    </location>
</feature>
<accession>A0AA47M785</accession>
<dbReference type="Pfam" id="PF02892">
    <property type="entry name" value="zf-BED"/>
    <property type="match status" value="1"/>
</dbReference>
<evidence type="ECO:0000259" key="11">
    <source>
        <dbReference type="PROSITE" id="PS50808"/>
    </source>
</evidence>
<evidence type="ECO:0000256" key="10">
    <source>
        <dbReference type="SAM" id="MobiDB-lite"/>
    </source>
</evidence>
<dbReference type="AlphaFoldDB" id="A0AA47M785"/>
<keyword evidence="5" id="KW-0805">Transcription regulation</keyword>
<evidence type="ECO:0000256" key="2">
    <source>
        <dbReference type="ARBA" id="ARBA00022723"/>
    </source>
</evidence>
<evidence type="ECO:0000256" key="7">
    <source>
        <dbReference type="ARBA" id="ARBA00023163"/>
    </source>
</evidence>
<comment type="caution">
    <text evidence="12">The sequence shown here is derived from an EMBL/GenBank/DDBJ whole genome shotgun (WGS) entry which is preliminary data.</text>
</comment>
<sequence length="643" mass="72836">MDVRRRSKVWLHFTKQNGTSARCTICNKIVSCTGGCTSNMMKHLRGHKIEINVCPVFDVLRRTSSAASSSGSLPGSDPQFAAAVTALQSESDQLRPELVGDSKADSTTMVTSPFTIAAKGKLSVQQKEECHRKVTAHIVKRLHPFSEVESPTFRDMVKTLNPKYTPPSRDYLSNTLIPSWYKVEKCNIITELSEVSSIALTCDGWSSITQDHYLTITAHYIVEGKMLQKVLKTKAVYRAQTGCVVAEEISDPYGISDKIAAITVDNAANMDVAIKRLRYVKLSCFAHTLNLAAQSLYSLNSVSQWVARVRTIVVWMKRCLMAKVVLREKQDLLQLPQHSLILDVRTRWNSLYLMLERFTEQYPAIQAASLDQRLRKNMDRDRLARLTEEDFRKAEDFINLMKVLYTSTLCVSSEKSPTSGQILPILKKLEAHLSVQDGDTVFVSNLKKQVWSNLSKRYQNDEIRNFLQVATALDPRFKHKVDDDDTIWDQIQRKLIGESTEEDCGDGGDTMQSENEDEQESQQPPCKLPRKTPLEELFAEEEAHNIVLQQSSMSIKKRVERELQIYQEVPPVPMSGDPAAWWWNHQKSYPLLADLAFSYLCVQASSTPSERVFSTAGDTICPERARILPEKADMIIFLNKNCL</sequence>
<feature type="domain" description="BED-type" evidence="11">
    <location>
        <begin position="4"/>
        <end position="54"/>
    </location>
</feature>
<organism evidence="12 13">
    <name type="scientific">Merluccius polli</name>
    <name type="common">Benguela hake</name>
    <name type="synonym">Merluccius cadenati</name>
    <dbReference type="NCBI Taxonomy" id="89951"/>
    <lineage>
        <taxon>Eukaryota</taxon>
        <taxon>Metazoa</taxon>
        <taxon>Chordata</taxon>
        <taxon>Craniata</taxon>
        <taxon>Vertebrata</taxon>
        <taxon>Euteleostomi</taxon>
        <taxon>Actinopterygii</taxon>
        <taxon>Neopterygii</taxon>
        <taxon>Teleostei</taxon>
        <taxon>Neoteleostei</taxon>
        <taxon>Acanthomorphata</taxon>
        <taxon>Zeiogadaria</taxon>
        <taxon>Gadariae</taxon>
        <taxon>Gadiformes</taxon>
        <taxon>Gadoidei</taxon>
        <taxon>Merlucciidae</taxon>
        <taxon>Merluccius</taxon>
    </lineage>
</organism>
<keyword evidence="6" id="KW-0238">DNA-binding</keyword>
<dbReference type="GO" id="GO:0005634">
    <property type="term" value="C:nucleus"/>
    <property type="evidence" value="ECO:0007669"/>
    <property type="project" value="UniProtKB-SubCell"/>
</dbReference>
<dbReference type="GO" id="GO:0003677">
    <property type="term" value="F:DNA binding"/>
    <property type="evidence" value="ECO:0007669"/>
    <property type="project" value="UniProtKB-KW"/>
</dbReference>
<dbReference type="InterPro" id="IPR036236">
    <property type="entry name" value="Znf_C2H2_sf"/>
</dbReference>
<keyword evidence="3 9" id="KW-0863">Zinc-finger</keyword>
<keyword evidence="2" id="KW-0479">Metal-binding</keyword>
<dbReference type="InterPro" id="IPR052035">
    <property type="entry name" value="ZnF_BED_domain_contain"/>
</dbReference>
<evidence type="ECO:0000313" key="13">
    <source>
        <dbReference type="Proteomes" id="UP001174136"/>
    </source>
</evidence>
<protein>
    <submittedName>
        <fullName evidence="12">Zinc finger BED domain-containing protein 1</fullName>
    </submittedName>
</protein>
<dbReference type="Proteomes" id="UP001174136">
    <property type="component" value="Unassembled WGS sequence"/>
</dbReference>
<dbReference type="InterPro" id="IPR003656">
    <property type="entry name" value="Znf_BED"/>
</dbReference>
<dbReference type="InterPro" id="IPR012337">
    <property type="entry name" value="RNaseH-like_sf"/>
</dbReference>
<evidence type="ECO:0000256" key="9">
    <source>
        <dbReference type="PROSITE-ProRule" id="PRU00027"/>
    </source>
</evidence>
<keyword evidence="8" id="KW-0539">Nucleus</keyword>
<name>A0AA47M785_MERPO</name>
<keyword evidence="13" id="KW-1185">Reference proteome</keyword>
<evidence type="ECO:0000256" key="3">
    <source>
        <dbReference type="ARBA" id="ARBA00022771"/>
    </source>
</evidence>
<dbReference type="EMBL" id="JAOPHQ010005563">
    <property type="protein sequence ID" value="KAK0134861.1"/>
    <property type="molecule type" value="Genomic_DNA"/>
</dbReference>
<dbReference type="PANTHER" id="PTHR46481:SF9">
    <property type="entry name" value="ZINC FINGER BED DOMAIN-CONTAINING PROTEIN 1-LIKE"/>
    <property type="match status" value="1"/>
</dbReference>
<evidence type="ECO:0000256" key="8">
    <source>
        <dbReference type="ARBA" id="ARBA00023242"/>
    </source>
</evidence>
<dbReference type="SUPFAM" id="SSF53098">
    <property type="entry name" value="Ribonuclease H-like"/>
    <property type="match status" value="1"/>
</dbReference>
<dbReference type="PANTHER" id="PTHR46481">
    <property type="entry name" value="ZINC FINGER BED DOMAIN-CONTAINING PROTEIN 4"/>
    <property type="match status" value="1"/>
</dbReference>